<keyword evidence="3" id="KW-1185">Reference proteome</keyword>
<dbReference type="Pfam" id="PF17667">
    <property type="entry name" value="Pkinase_fungal"/>
    <property type="match status" value="1"/>
</dbReference>
<organism evidence="2 3">
    <name type="scientific">Pyrrhoderma noxium</name>
    <dbReference type="NCBI Taxonomy" id="2282107"/>
    <lineage>
        <taxon>Eukaryota</taxon>
        <taxon>Fungi</taxon>
        <taxon>Dikarya</taxon>
        <taxon>Basidiomycota</taxon>
        <taxon>Agaricomycotina</taxon>
        <taxon>Agaricomycetes</taxon>
        <taxon>Hymenochaetales</taxon>
        <taxon>Hymenochaetaceae</taxon>
        <taxon>Pyrrhoderma</taxon>
    </lineage>
</organism>
<protein>
    <recommendedName>
        <fullName evidence="1">Fungal-type protein kinase domain-containing protein</fullName>
    </recommendedName>
</protein>
<evidence type="ECO:0000313" key="2">
    <source>
        <dbReference type="EMBL" id="PAV16994.1"/>
    </source>
</evidence>
<dbReference type="SUPFAM" id="SSF56112">
    <property type="entry name" value="Protein kinase-like (PK-like)"/>
    <property type="match status" value="1"/>
</dbReference>
<dbReference type="AlphaFoldDB" id="A0A286UBT5"/>
<dbReference type="PANTHER" id="PTHR38248:SF2">
    <property type="entry name" value="FUNK1 11"/>
    <property type="match status" value="1"/>
</dbReference>
<dbReference type="Proteomes" id="UP000217199">
    <property type="component" value="Unassembled WGS sequence"/>
</dbReference>
<comment type="caution">
    <text evidence="2">The sequence shown here is derived from an EMBL/GenBank/DDBJ whole genome shotgun (WGS) entry which is preliminary data.</text>
</comment>
<feature type="domain" description="Fungal-type protein kinase" evidence="1">
    <location>
        <begin position="208"/>
        <end position="645"/>
    </location>
</feature>
<dbReference type="InParanoid" id="A0A286UBT5"/>
<gene>
    <name evidence="2" type="ORF">PNOK_0705800</name>
</gene>
<dbReference type="OrthoDB" id="5584477at2759"/>
<dbReference type="Gene3D" id="1.10.510.10">
    <property type="entry name" value="Transferase(Phosphotransferase) domain 1"/>
    <property type="match status" value="1"/>
</dbReference>
<dbReference type="STRING" id="2282107.A0A286UBT5"/>
<dbReference type="InterPro" id="IPR011009">
    <property type="entry name" value="Kinase-like_dom_sf"/>
</dbReference>
<proteinExistence type="predicted"/>
<evidence type="ECO:0000313" key="3">
    <source>
        <dbReference type="Proteomes" id="UP000217199"/>
    </source>
</evidence>
<evidence type="ECO:0000259" key="1">
    <source>
        <dbReference type="Pfam" id="PF17667"/>
    </source>
</evidence>
<dbReference type="PANTHER" id="PTHR38248">
    <property type="entry name" value="FUNK1 6"/>
    <property type="match status" value="1"/>
</dbReference>
<dbReference type="InterPro" id="IPR040976">
    <property type="entry name" value="Pkinase_fungal"/>
</dbReference>
<reference evidence="2 3" key="1">
    <citation type="journal article" date="2017" name="Mol. Ecol.">
        <title>Comparative and population genomic landscape of Phellinus noxius: A hypervariable fungus causing root rot in trees.</title>
        <authorList>
            <person name="Chung C.L."/>
            <person name="Lee T.J."/>
            <person name="Akiba M."/>
            <person name="Lee H.H."/>
            <person name="Kuo T.H."/>
            <person name="Liu D."/>
            <person name="Ke H.M."/>
            <person name="Yokoi T."/>
            <person name="Roa M.B."/>
            <person name="Lu M.J."/>
            <person name="Chang Y.Y."/>
            <person name="Ann P.J."/>
            <person name="Tsai J.N."/>
            <person name="Chen C.Y."/>
            <person name="Tzean S.S."/>
            <person name="Ota Y."/>
            <person name="Hattori T."/>
            <person name="Sahashi N."/>
            <person name="Liou R.F."/>
            <person name="Kikuchi T."/>
            <person name="Tsai I.J."/>
        </authorList>
    </citation>
    <scope>NUCLEOTIDE SEQUENCE [LARGE SCALE GENOMIC DNA]</scope>
    <source>
        <strain evidence="2 3">FFPRI411160</strain>
    </source>
</reference>
<name>A0A286UBT5_9AGAM</name>
<dbReference type="EMBL" id="NBII01000007">
    <property type="protein sequence ID" value="PAV16994.1"/>
    <property type="molecule type" value="Genomic_DNA"/>
</dbReference>
<accession>A0A286UBT5</accession>
<sequence>MDVSETRSCNRTVLFSPLKDIPLFRYRESTPESNPQECLIDTPFLCRIAESSEFQSQFTNPQRKVIIEHIGGVVSLGTVDYFFKNVLPPIRSQFCIKRILQHCITNGILTKRYSDEGSKYFWKGFSESPQTARDHETTVFNSPLTQIFNFIIGSAEELRKKGSPLIKQTTYLHADGNKPTWSEVESDLKPDAHVYLKEPDFGYPSELEGHHWYNSALVFHFKKSGNGSYDNAKQMIHSLIYNMYVDLCRRFTLGATIENTLIKLWVYNRSIIIASKPFDFNEEPEMLIKLILSLAFAEKEALGWDSQVKSWYANNERQFDFKIAREHYKTSSSMVFENFKAEGIYTKGTRIYQAFKAKDKKKKLLIIKDYWPDEIHDSEDMILKKIRDEITDFKEKTTFKHSTFSIIASEKVKVGRRFDHTVKTILHQKIPVETYKLKIPNEEIGRKEKSLGSTSKGWFRSKRHIRDMEKKLEKNKKMEHVYRWHYRIVYAEVAIPYYELRNYKDMLLVLEHSVEALRIMHKVGSIHRDISIGNLYLYIDPSTNSKRGIIGDFEFAKRAGEKRNCSIRTGTPDFMAVEVAEQFYYNHQYDCLDVDALPGALTTETFNCPIAKDRPNAEDHPQAEGVFEANYVHDLESIWWILVWTWLNFDKKGTVLSPYQSKRRSQITSELFPGKVESLPRLRFLYTEKVFTKYNKNIPGTLPALREIISTLRPEFSKIYAVMKEKGINRELDGHYTGLLDEPKFHEKFLDVLRSALKGNIDIDVVMTDSIPTTTVTAASSNCDSNVGSKRSFYKENVEERPKKKARFSDQLDVAVALDVISQDRRVTRSMTNFLPNPTSSGRIKSK</sequence>